<feature type="region of interest" description="Disordered" evidence="2">
    <location>
        <begin position="690"/>
        <end position="716"/>
    </location>
</feature>
<dbReference type="CDD" id="cd00338">
    <property type="entry name" value="Ser_Recombinase"/>
    <property type="match status" value="1"/>
</dbReference>
<dbReference type="InterPro" id="IPR011109">
    <property type="entry name" value="DNA_bind_recombinase_dom"/>
</dbReference>
<dbReference type="GO" id="GO:0003677">
    <property type="term" value="F:DNA binding"/>
    <property type="evidence" value="ECO:0007669"/>
    <property type="project" value="InterPro"/>
</dbReference>
<evidence type="ECO:0000259" key="4">
    <source>
        <dbReference type="PROSITE" id="PS51737"/>
    </source>
</evidence>
<keyword evidence="6" id="KW-1185">Reference proteome</keyword>
<dbReference type="OrthoDB" id="7277848at2"/>
<feature type="domain" description="Resolvase/invertase-type recombinase catalytic" evidence="3">
    <location>
        <begin position="13"/>
        <end position="164"/>
    </location>
</feature>
<dbReference type="PROSITE" id="PS51737">
    <property type="entry name" value="RECOMBINASE_DNA_BIND"/>
    <property type="match status" value="1"/>
</dbReference>
<proteinExistence type="predicted"/>
<gene>
    <name evidence="5" type="ORF">BON30_41070</name>
</gene>
<evidence type="ECO:0000256" key="2">
    <source>
        <dbReference type="SAM" id="MobiDB-lite"/>
    </source>
</evidence>
<reference evidence="5 6" key="2">
    <citation type="submission" date="2016-12" db="EMBL/GenBank/DDBJ databases">
        <title>Draft Genome Sequence of Cystobacter ferrugineus Strain Cbfe23.</title>
        <authorList>
            <person name="Akbar S."/>
            <person name="Dowd S.E."/>
            <person name="Stevens D.C."/>
        </authorList>
    </citation>
    <scope>NUCLEOTIDE SEQUENCE [LARGE SCALE GENOMIC DNA]</scope>
    <source>
        <strain evidence="5 6">Cbfe23</strain>
    </source>
</reference>
<accession>A0A1L9AY90</accession>
<evidence type="ECO:0008006" key="7">
    <source>
        <dbReference type="Google" id="ProtNLM"/>
    </source>
</evidence>
<dbReference type="SUPFAM" id="SSF53041">
    <property type="entry name" value="Resolvase-like"/>
    <property type="match status" value="1"/>
</dbReference>
<keyword evidence="1" id="KW-0175">Coiled coil</keyword>
<dbReference type="InterPro" id="IPR006119">
    <property type="entry name" value="Resolv_N"/>
</dbReference>
<dbReference type="EMBL" id="MPIN01000016">
    <property type="protein sequence ID" value="OJH34975.1"/>
    <property type="molecule type" value="Genomic_DNA"/>
</dbReference>
<dbReference type="InterPro" id="IPR036162">
    <property type="entry name" value="Resolvase-like_N_sf"/>
</dbReference>
<evidence type="ECO:0000259" key="3">
    <source>
        <dbReference type="PROSITE" id="PS51736"/>
    </source>
</evidence>
<protein>
    <recommendedName>
        <fullName evidence="7">Recombinase family protein</fullName>
    </recommendedName>
</protein>
<reference evidence="6" key="1">
    <citation type="submission" date="2016-11" db="EMBL/GenBank/DDBJ databases">
        <authorList>
            <person name="Shukria A."/>
            <person name="Stevens D.C."/>
        </authorList>
    </citation>
    <scope>NUCLEOTIDE SEQUENCE [LARGE SCALE GENOMIC DNA]</scope>
    <source>
        <strain evidence="6">Cbfe23</strain>
    </source>
</reference>
<organism evidence="5 6">
    <name type="scientific">Cystobacter ferrugineus</name>
    <dbReference type="NCBI Taxonomy" id="83449"/>
    <lineage>
        <taxon>Bacteria</taxon>
        <taxon>Pseudomonadati</taxon>
        <taxon>Myxococcota</taxon>
        <taxon>Myxococcia</taxon>
        <taxon>Myxococcales</taxon>
        <taxon>Cystobacterineae</taxon>
        <taxon>Archangiaceae</taxon>
        <taxon>Cystobacter</taxon>
    </lineage>
</organism>
<feature type="domain" description="Recombinase" evidence="4">
    <location>
        <begin position="171"/>
        <end position="315"/>
    </location>
</feature>
<dbReference type="InterPro" id="IPR025827">
    <property type="entry name" value="Zn_ribbon_recom_dom"/>
</dbReference>
<dbReference type="STRING" id="83449.BON30_41070"/>
<comment type="caution">
    <text evidence="5">The sequence shown here is derived from an EMBL/GenBank/DDBJ whole genome shotgun (WGS) entry which is preliminary data.</text>
</comment>
<evidence type="ECO:0000313" key="5">
    <source>
        <dbReference type="EMBL" id="OJH34975.1"/>
    </source>
</evidence>
<dbReference type="PANTHER" id="PTHR30461:SF23">
    <property type="entry name" value="DNA RECOMBINASE-RELATED"/>
    <property type="match status" value="1"/>
</dbReference>
<sequence length="779" mass="88966">MSTKIRPEHLARPALVYIRQSTLLQVHEHRESTERQYALVELAKKLGWDATQVEVIDEDLGQSGASSARRKGFQRLTAEVSLGKVGAVLSLEVSRLARSSSDWHRLLDLCALSDTLIIDDDGVYDANDFNDRLVLGMKGTMSDAERHSMRLRLQGGILHKAKKGELVYPPPTGYVFDNGALIFDPDEQVQKAIRLLFERFRLEGSVHGAVRYFTRNKLLFPSRHAHRGAPAEIRWHALDVPRAVSILRNPVYAGAYAWGRNRDRHVLVEGAVRHKHETLQEPEQWHAFLRDAHPAYISWEQYLENLKRLEDNAVRGAHVRGRGAPRGGPALLQGLVLCGKCGRRMHPVYSVADDPSYQCSRHIYGEGNCWSTVARRIDDKIVETLLAAFAPPELDLSLAVLKEVERQAEEVNRQWKLRLERVRYEAQRAERQYNAVEPENRVVARTLESRWNQKLEELARVEHEYEQARSASPLELSDKDKKKILALAGDLPGLWNAPTTTNSDKKRILRLLIQEVVLSPVDVPERATRIRILWTTGAITELQTPRPTFSESRRTPLQVIAEIRKLARKHYSDSRIAEELNRRGLKSGLRHTFTNHLVAGIRMRQGIRAGRTAGGFSIRAPERDEQGLYSIRGLIADFGVTAPMVHYWVNRGLITPVHSRTPIHKWKKETFWFEMTPELEALLARAREQGYAPGKPPHHRGHSHHPRPPARLPDGRYSTRGLVEKYGVTWDTVRYWIKKGILTPERALPKGSFCFRLTHEVERLIQAALARKRTSRRPT</sequence>
<dbReference type="Proteomes" id="UP000182229">
    <property type="component" value="Unassembled WGS sequence"/>
</dbReference>
<dbReference type="PROSITE" id="PS51736">
    <property type="entry name" value="RECOMBINASES_3"/>
    <property type="match status" value="1"/>
</dbReference>
<feature type="coiled-coil region" evidence="1">
    <location>
        <begin position="394"/>
        <end position="432"/>
    </location>
</feature>
<dbReference type="InterPro" id="IPR038109">
    <property type="entry name" value="DNA_bind_recomb_sf"/>
</dbReference>
<dbReference type="PANTHER" id="PTHR30461">
    <property type="entry name" value="DNA-INVERTASE FROM LAMBDOID PROPHAGE"/>
    <property type="match status" value="1"/>
</dbReference>
<name>A0A1L9AY90_9BACT</name>
<feature type="compositionally biased region" description="Basic residues" evidence="2">
    <location>
        <begin position="696"/>
        <end position="708"/>
    </location>
</feature>
<evidence type="ECO:0000313" key="6">
    <source>
        <dbReference type="Proteomes" id="UP000182229"/>
    </source>
</evidence>
<dbReference type="AlphaFoldDB" id="A0A1L9AY90"/>
<dbReference type="Gene3D" id="3.90.1750.20">
    <property type="entry name" value="Putative Large Serine Recombinase, Chain B, Domain 2"/>
    <property type="match status" value="1"/>
</dbReference>
<evidence type="ECO:0000256" key="1">
    <source>
        <dbReference type="SAM" id="Coils"/>
    </source>
</evidence>
<dbReference type="InterPro" id="IPR050639">
    <property type="entry name" value="SSR_resolvase"/>
</dbReference>
<dbReference type="GO" id="GO:0000150">
    <property type="term" value="F:DNA strand exchange activity"/>
    <property type="evidence" value="ECO:0007669"/>
    <property type="project" value="InterPro"/>
</dbReference>
<dbReference type="Pfam" id="PF00239">
    <property type="entry name" value="Resolvase"/>
    <property type="match status" value="1"/>
</dbReference>
<dbReference type="RefSeq" id="WP_071904029.1">
    <property type="nucleotide sequence ID" value="NZ_MPIN01000016.1"/>
</dbReference>
<dbReference type="Pfam" id="PF13408">
    <property type="entry name" value="Zn_ribbon_recom"/>
    <property type="match status" value="1"/>
</dbReference>
<dbReference type="Gene3D" id="3.40.50.1390">
    <property type="entry name" value="Resolvase, N-terminal catalytic domain"/>
    <property type="match status" value="1"/>
</dbReference>
<dbReference type="Pfam" id="PF07508">
    <property type="entry name" value="Recombinase"/>
    <property type="match status" value="1"/>
</dbReference>
<dbReference type="SMART" id="SM00857">
    <property type="entry name" value="Resolvase"/>
    <property type="match status" value="1"/>
</dbReference>